<dbReference type="CDD" id="cd15482">
    <property type="entry name" value="Sialidase_non-viral"/>
    <property type="match status" value="1"/>
</dbReference>
<proteinExistence type="predicted"/>
<protein>
    <submittedName>
        <fullName evidence="1">Lipoprotein</fullName>
    </submittedName>
</protein>
<gene>
    <name evidence="1" type="ORF">GCM10011403_19650</name>
</gene>
<reference evidence="1" key="2">
    <citation type="submission" date="2020-09" db="EMBL/GenBank/DDBJ databases">
        <authorList>
            <person name="Sun Q."/>
            <person name="Zhou Y."/>
        </authorList>
    </citation>
    <scope>NUCLEOTIDE SEQUENCE</scope>
    <source>
        <strain evidence="1">CGMCC 1.15425</strain>
    </source>
</reference>
<dbReference type="SUPFAM" id="SSF50939">
    <property type="entry name" value="Sialidases"/>
    <property type="match status" value="1"/>
</dbReference>
<organism evidence="1 2">
    <name type="scientific">Pseudohongiella nitratireducens</name>
    <dbReference type="NCBI Taxonomy" id="1768907"/>
    <lineage>
        <taxon>Bacteria</taxon>
        <taxon>Pseudomonadati</taxon>
        <taxon>Pseudomonadota</taxon>
        <taxon>Gammaproteobacteria</taxon>
        <taxon>Pseudomonadales</taxon>
        <taxon>Pseudohongiellaceae</taxon>
        <taxon>Pseudohongiella</taxon>
    </lineage>
</organism>
<comment type="caution">
    <text evidence="1">The sequence shown here is derived from an EMBL/GenBank/DDBJ whole genome shotgun (WGS) entry which is preliminary data.</text>
</comment>
<accession>A0A916QLN7</accession>
<evidence type="ECO:0000313" key="1">
    <source>
        <dbReference type="EMBL" id="GFZ76748.1"/>
    </source>
</evidence>
<dbReference type="EMBL" id="BMIY01000008">
    <property type="protein sequence ID" value="GFZ76748.1"/>
    <property type="molecule type" value="Genomic_DNA"/>
</dbReference>
<keyword evidence="2" id="KW-1185">Reference proteome</keyword>
<sequence>MISDVIKRVKSACSLLTITGLVLLSGQSMTQIASAQSASPFCEQLQGDQGQKPVSVHCGGAPSATIDADGILWVSFVQDKHVYVQHSADNGESWSSAVQVTPEPEDAEFNGENRPKIIVTNPGDDSTSGVSQGDDKQVLLSWITKTSANFTGEIRFSRSGDGGHSFNAPRTINDDNLMTGHRFDSLFLTEDNTLYLTWIDKRDLEARLENGQEYAGAAIYYAVSKDLGRTFSDNYRVSHNSCECCRIAVAPHGDGEVAILWRQLFNTEIRDHAIAVLGADGEVTNLQRATYDDWYINACPHHGPTMISAEEEGTYHMSWFSAGNIHKGIYYASLNLASGEPAQLQQVDGTPGAGHPYLASHDDTLYLVWKGFDGMNTPLKLKTSSDGGASWTEETALYSTTQGSDHPLLVTTDEGVYLSWWTQEMGYLFRPINAQMKAE</sequence>
<keyword evidence="1" id="KW-0449">Lipoprotein</keyword>
<dbReference type="InterPro" id="IPR036278">
    <property type="entry name" value="Sialidase_sf"/>
</dbReference>
<dbReference type="Gene3D" id="2.120.10.10">
    <property type="match status" value="1"/>
</dbReference>
<name>A0A916QLN7_9GAMM</name>
<dbReference type="AlphaFoldDB" id="A0A916QLN7"/>
<reference evidence="1" key="1">
    <citation type="journal article" date="2014" name="Int. J. Syst. Evol. Microbiol.">
        <title>Complete genome sequence of Corynebacterium casei LMG S-19264T (=DSM 44701T), isolated from a smear-ripened cheese.</title>
        <authorList>
            <consortium name="US DOE Joint Genome Institute (JGI-PGF)"/>
            <person name="Walter F."/>
            <person name="Albersmeier A."/>
            <person name="Kalinowski J."/>
            <person name="Ruckert C."/>
        </authorList>
    </citation>
    <scope>NUCLEOTIDE SEQUENCE</scope>
    <source>
        <strain evidence="1">CGMCC 1.15425</strain>
    </source>
</reference>
<evidence type="ECO:0000313" key="2">
    <source>
        <dbReference type="Proteomes" id="UP000627715"/>
    </source>
</evidence>
<dbReference type="Proteomes" id="UP000627715">
    <property type="component" value="Unassembled WGS sequence"/>
</dbReference>